<dbReference type="AlphaFoldDB" id="A0A839UHB6"/>
<feature type="region of interest" description="Disordered" evidence="1">
    <location>
        <begin position="34"/>
        <end position="54"/>
    </location>
</feature>
<gene>
    <name evidence="2" type="ORF">FHS30_000019</name>
</gene>
<keyword evidence="3" id="KW-1185">Reference proteome</keyword>
<evidence type="ECO:0000313" key="2">
    <source>
        <dbReference type="EMBL" id="MBB3166843.1"/>
    </source>
</evidence>
<name>A0A839UHB6_9GAMM</name>
<evidence type="ECO:0000256" key="1">
    <source>
        <dbReference type="SAM" id="MobiDB-lite"/>
    </source>
</evidence>
<protein>
    <submittedName>
        <fullName evidence="2">Uncharacterized protein</fullName>
    </submittedName>
</protein>
<sequence>MDAPPIQTQTGYAVSAAAIVTARPQDRMAVTAHRVAGTERRGSVNLRPHNRADL</sequence>
<dbReference type="EMBL" id="JACHXZ010000001">
    <property type="protein sequence ID" value="MBB3166843.1"/>
    <property type="molecule type" value="Genomic_DNA"/>
</dbReference>
<comment type="caution">
    <text evidence="2">The sequence shown here is derived from an EMBL/GenBank/DDBJ whole genome shotgun (WGS) entry which is preliminary data.</text>
</comment>
<organism evidence="2 3">
    <name type="scientific">Simiduia aestuariiviva</name>
    <dbReference type="NCBI Taxonomy" id="1510459"/>
    <lineage>
        <taxon>Bacteria</taxon>
        <taxon>Pseudomonadati</taxon>
        <taxon>Pseudomonadota</taxon>
        <taxon>Gammaproteobacteria</taxon>
        <taxon>Cellvibrionales</taxon>
        <taxon>Cellvibrionaceae</taxon>
        <taxon>Simiduia</taxon>
    </lineage>
</organism>
<reference evidence="2 3" key="1">
    <citation type="submission" date="2020-08" db="EMBL/GenBank/DDBJ databases">
        <title>Genomic Encyclopedia of Type Strains, Phase III (KMG-III): the genomes of soil and plant-associated and newly described type strains.</title>
        <authorList>
            <person name="Whitman W."/>
        </authorList>
    </citation>
    <scope>NUCLEOTIDE SEQUENCE [LARGE SCALE GENOMIC DNA]</scope>
    <source>
        <strain evidence="2 3">CECT 8571</strain>
    </source>
</reference>
<evidence type="ECO:0000313" key="3">
    <source>
        <dbReference type="Proteomes" id="UP000559987"/>
    </source>
</evidence>
<proteinExistence type="predicted"/>
<dbReference type="Proteomes" id="UP000559987">
    <property type="component" value="Unassembled WGS sequence"/>
</dbReference>
<accession>A0A839UHB6</accession>
<dbReference type="RefSeq" id="WP_183907196.1">
    <property type="nucleotide sequence ID" value="NZ_JACHXZ010000001.1"/>
</dbReference>